<reference evidence="1 2" key="1">
    <citation type="submission" date="2024-02" db="EMBL/GenBank/DDBJ databases">
        <title>de novo genome assembly of Solanum bulbocastanum strain 11H21.</title>
        <authorList>
            <person name="Hosaka A.J."/>
        </authorList>
    </citation>
    <scope>NUCLEOTIDE SEQUENCE [LARGE SCALE GENOMIC DNA]</scope>
    <source>
        <tissue evidence="1">Young leaves</tissue>
    </source>
</reference>
<dbReference type="EMBL" id="JBANQN010000793">
    <property type="protein sequence ID" value="KAK6769486.1"/>
    <property type="molecule type" value="Genomic_DNA"/>
</dbReference>
<name>A0AAN8SIZ2_SOLBU</name>
<accession>A0AAN8SIZ2</accession>
<comment type="caution">
    <text evidence="1">The sequence shown here is derived from an EMBL/GenBank/DDBJ whole genome shotgun (WGS) entry which is preliminary data.</text>
</comment>
<gene>
    <name evidence="1" type="ORF">RDI58_033268</name>
</gene>
<keyword evidence="2" id="KW-1185">Reference proteome</keyword>
<protein>
    <submittedName>
        <fullName evidence="1">Uncharacterized protein</fullName>
    </submittedName>
</protein>
<organism evidence="1 2">
    <name type="scientific">Solanum bulbocastanum</name>
    <name type="common">Wild potato</name>
    <dbReference type="NCBI Taxonomy" id="147425"/>
    <lineage>
        <taxon>Eukaryota</taxon>
        <taxon>Viridiplantae</taxon>
        <taxon>Streptophyta</taxon>
        <taxon>Embryophyta</taxon>
        <taxon>Tracheophyta</taxon>
        <taxon>Spermatophyta</taxon>
        <taxon>Magnoliopsida</taxon>
        <taxon>eudicotyledons</taxon>
        <taxon>Gunneridae</taxon>
        <taxon>Pentapetalae</taxon>
        <taxon>asterids</taxon>
        <taxon>lamiids</taxon>
        <taxon>Solanales</taxon>
        <taxon>Solanaceae</taxon>
        <taxon>Solanoideae</taxon>
        <taxon>Solaneae</taxon>
        <taxon>Solanum</taxon>
    </lineage>
</organism>
<dbReference type="Proteomes" id="UP001371456">
    <property type="component" value="Unassembled WGS sequence"/>
</dbReference>
<evidence type="ECO:0000313" key="2">
    <source>
        <dbReference type="Proteomes" id="UP001371456"/>
    </source>
</evidence>
<dbReference type="AlphaFoldDB" id="A0AAN8SIZ2"/>
<proteinExistence type="predicted"/>
<evidence type="ECO:0000313" key="1">
    <source>
        <dbReference type="EMBL" id="KAK6769486.1"/>
    </source>
</evidence>
<sequence length="33" mass="3856">MDKSSYPPTYSILESDLLLMWVSPFPEWGPQLK</sequence>